<dbReference type="PIRSF" id="PIRSF000804">
    <property type="entry name" value="DNA_pol_III_b"/>
    <property type="match status" value="1"/>
</dbReference>
<evidence type="ECO:0000256" key="7">
    <source>
        <dbReference type="ARBA" id="ARBA00022705"/>
    </source>
</evidence>
<dbReference type="RefSeq" id="WP_002673039.1">
    <property type="nucleotide sequence ID" value="NZ_CM001795.1"/>
</dbReference>
<gene>
    <name evidence="14" type="ORF">HMPREF9726_01647</name>
</gene>
<name>A0A0E2E4R9_TREDN</name>
<comment type="subcellular location">
    <subcellularLocation>
        <location evidence="1 10">Cytoplasm</location>
    </subcellularLocation>
</comment>
<evidence type="ECO:0000256" key="3">
    <source>
        <dbReference type="ARBA" id="ARBA00021035"/>
    </source>
</evidence>
<dbReference type="EMBL" id="AGDV01000012">
    <property type="protein sequence ID" value="EMB33286.1"/>
    <property type="molecule type" value="Genomic_DNA"/>
</dbReference>
<evidence type="ECO:0000259" key="11">
    <source>
        <dbReference type="Pfam" id="PF00712"/>
    </source>
</evidence>
<evidence type="ECO:0000259" key="13">
    <source>
        <dbReference type="Pfam" id="PF02768"/>
    </source>
</evidence>
<dbReference type="CDD" id="cd00140">
    <property type="entry name" value="beta_clamp"/>
    <property type="match status" value="1"/>
</dbReference>
<evidence type="ECO:0000256" key="8">
    <source>
        <dbReference type="ARBA" id="ARBA00022932"/>
    </source>
</evidence>
<dbReference type="GO" id="GO:0008408">
    <property type="term" value="F:3'-5' exonuclease activity"/>
    <property type="evidence" value="ECO:0007669"/>
    <property type="project" value="InterPro"/>
</dbReference>
<dbReference type="PATRIC" id="fig|999432.5.peg.1708"/>
<comment type="caution">
    <text evidence="14">The sequence shown here is derived from an EMBL/GenBank/DDBJ whole genome shotgun (WGS) entry which is preliminary data.</text>
</comment>
<evidence type="ECO:0000256" key="5">
    <source>
        <dbReference type="ARBA" id="ARBA00022679"/>
    </source>
</evidence>
<keyword evidence="8 10" id="KW-0239">DNA-directed DNA polymerase</keyword>
<dbReference type="AlphaFoldDB" id="A0A0E2E4R9"/>
<dbReference type="InterPro" id="IPR001001">
    <property type="entry name" value="DNA_polIII_beta"/>
</dbReference>
<evidence type="ECO:0000259" key="12">
    <source>
        <dbReference type="Pfam" id="PF02767"/>
    </source>
</evidence>
<protein>
    <recommendedName>
        <fullName evidence="3 10">Beta sliding clamp</fullName>
    </recommendedName>
</protein>
<dbReference type="InterPro" id="IPR022634">
    <property type="entry name" value="DNA_polIII_beta_N"/>
</dbReference>
<evidence type="ECO:0000256" key="4">
    <source>
        <dbReference type="ARBA" id="ARBA00022490"/>
    </source>
</evidence>
<feature type="domain" description="DNA polymerase III beta sliding clamp C-terminal" evidence="13">
    <location>
        <begin position="246"/>
        <end position="364"/>
    </location>
</feature>
<evidence type="ECO:0000256" key="2">
    <source>
        <dbReference type="ARBA" id="ARBA00010752"/>
    </source>
</evidence>
<keyword evidence="4 10" id="KW-0963">Cytoplasm</keyword>
<organism evidence="14">
    <name type="scientific">Treponema denticola H-22</name>
    <dbReference type="NCBI Taxonomy" id="999432"/>
    <lineage>
        <taxon>Bacteria</taxon>
        <taxon>Pseudomonadati</taxon>
        <taxon>Spirochaetota</taxon>
        <taxon>Spirochaetia</taxon>
        <taxon>Spirochaetales</taxon>
        <taxon>Treponemataceae</taxon>
        <taxon>Treponema</taxon>
    </lineage>
</organism>
<keyword evidence="5 10" id="KW-0808">Transferase</keyword>
<dbReference type="GO" id="GO:0009360">
    <property type="term" value="C:DNA polymerase III complex"/>
    <property type="evidence" value="ECO:0007669"/>
    <property type="project" value="InterPro"/>
</dbReference>
<keyword evidence="6 10" id="KW-0548">Nucleotidyltransferase</keyword>
<evidence type="ECO:0000256" key="6">
    <source>
        <dbReference type="ARBA" id="ARBA00022695"/>
    </source>
</evidence>
<dbReference type="InterPro" id="IPR022635">
    <property type="entry name" value="DNA_polIII_beta_C"/>
</dbReference>
<dbReference type="GO" id="GO:0003677">
    <property type="term" value="F:DNA binding"/>
    <property type="evidence" value="ECO:0007669"/>
    <property type="project" value="UniProtKB-UniRule"/>
</dbReference>
<dbReference type="Pfam" id="PF00712">
    <property type="entry name" value="DNA_pol3_beta"/>
    <property type="match status" value="1"/>
</dbReference>
<dbReference type="Pfam" id="PF02768">
    <property type="entry name" value="DNA_pol3_beta_3"/>
    <property type="match status" value="1"/>
</dbReference>
<dbReference type="GO" id="GO:0006271">
    <property type="term" value="P:DNA strand elongation involved in DNA replication"/>
    <property type="evidence" value="ECO:0007669"/>
    <property type="project" value="TreeGrafter"/>
</dbReference>
<comment type="subunit">
    <text evidence="10">Forms a ring-shaped head-to-tail homodimer around DNA.</text>
</comment>
<dbReference type="PANTHER" id="PTHR30478">
    <property type="entry name" value="DNA POLYMERASE III SUBUNIT BETA"/>
    <property type="match status" value="1"/>
</dbReference>
<evidence type="ECO:0000256" key="9">
    <source>
        <dbReference type="ARBA" id="ARBA00023125"/>
    </source>
</evidence>
<dbReference type="Gene3D" id="3.10.150.10">
    <property type="entry name" value="DNA Polymerase III, subunit A, domain 2"/>
    <property type="match status" value="1"/>
</dbReference>
<keyword evidence="7 10" id="KW-0235">DNA replication</keyword>
<dbReference type="InterPro" id="IPR046938">
    <property type="entry name" value="DNA_clamp_sf"/>
</dbReference>
<dbReference type="PANTHER" id="PTHR30478:SF0">
    <property type="entry name" value="BETA SLIDING CLAMP"/>
    <property type="match status" value="1"/>
</dbReference>
<dbReference type="GO" id="GO:0003887">
    <property type="term" value="F:DNA-directed DNA polymerase activity"/>
    <property type="evidence" value="ECO:0007669"/>
    <property type="project" value="UniProtKB-UniRule"/>
</dbReference>
<reference evidence="14" key="1">
    <citation type="submission" date="2012-01" db="EMBL/GenBank/DDBJ databases">
        <title>The Genome Sequence of Treponema denticola H-22.</title>
        <authorList>
            <consortium name="The Broad Institute Genome Sequencing Platform"/>
            <person name="Earl A."/>
            <person name="Ward D."/>
            <person name="Feldgarden M."/>
            <person name="Gevers D."/>
            <person name="Blanton J.M."/>
            <person name="Fenno C.J."/>
            <person name="Baranova O.V."/>
            <person name="Mathney J."/>
            <person name="Dewhirst F.E."/>
            <person name="Izard J."/>
            <person name="Young S.K."/>
            <person name="Zeng Q."/>
            <person name="Gargeya S."/>
            <person name="Fitzgerald M."/>
            <person name="Haas B."/>
            <person name="Abouelleil A."/>
            <person name="Alvarado L."/>
            <person name="Arachchi H.M."/>
            <person name="Berlin A."/>
            <person name="Chapman S.B."/>
            <person name="Gearin G."/>
            <person name="Goldberg J."/>
            <person name="Griggs A."/>
            <person name="Gujja S."/>
            <person name="Hansen M."/>
            <person name="Heiman D."/>
            <person name="Howarth C."/>
            <person name="Larimer J."/>
            <person name="Lui A."/>
            <person name="MacDonald P.J.P."/>
            <person name="McCowen C."/>
            <person name="Montmayeur A."/>
            <person name="Murphy C."/>
            <person name="Neiman D."/>
            <person name="Pearson M."/>
            <person name="Priest M."/>
            <person name="Roberts A."/>
            <person name="Saif S."/>
            <person name="Shea T."/>
            <person name="Sisk P."/>
            <person name="Stolte C."/>
            <person name="Sykes S."/>
            <person name="Wortman J."/>
            <person name="Nusbaum C."/>
            <person name="Birren B."/>
        </authorList>
    </citation>
    <scope>NUCLEOTIDE SEQUENCE [LARGE SCALE GENOMIC DNA]</scope>
    <source>
        <strain evidence="14">H-22</strain>
    </source>
</reference>
<evidence type="ECO:0000256" key="10">
    <source>
        <dbReference type="PIRNR" id="PIRNR000804"/>
    </source>
</evidence>
<dbReference type="Proteomes" id="UP000011705">
    <property type="component" value="Chromosome"/>
</dbReference>
<evidence type="ECO:0000313" key="14">
    <source>
        <dbReference type="EMBL" id="EMB33286.1"/>
    </source>
</evidence>
<dbReference type="NCBIfam" id="TIGR00663">
    <property type="entry name" value="dnan"/>
    <property type="match status" value="1"/>
</dbReference>
<keyword evidence="9" id="KW-0238">DNA-binding</keyword>
<dbReference type="SUPFAM" id="SSF55979">
    <property type="entry name" value="DNA clamp"/>
    <property type="match status" value="3"/>
</dbReference>
<dbReference type="SMART" id="SM00480">
    <property type="entry name" value="POL3Bc"/>
    <property type="match status" value="1"/>
</dbReference>
<dbReference type="Gene3D" id="3.70.10.10">
    <property type="match status" value="1"/>
</dbReference>
<dbReference type="HOGENOM" id="CLU_038149_4_0_12"/>
<proteinExistence type="inferred from homology"/>
<accession>A0A0E2E4R9</accession>
<feature type="domain" description="DNA polymerase III beta sliding clamp central" evidence="12">
    <location>
        <begin position="129"/>
        <end position="243"/>
    </location>
</feature>
<dbReference type="Pfam" id="PF02767">
    <property type="entry name" value="DNA_pol3_beta_2"/>
    <property type="match status" value="1"/>
</dbReference>
<comment type="function">
    <text evidence="10">Confers DNA tethering and processivity to DNA polymerases and other proteins. Acts as a clamp, forming a ring around DNA (a reaction catalyzed by the clamp-loading complex) which diffuses in an ATP-independent manner freely and bidirectionally along dsDNA. Initially characterized for its ability to contact the catalytic subunit of DNA polymerase III (Pol III), a complex, multichain enzyme responsible for most of the replicative synthesis in bacteria; Pol III exhibits 3'-5' exonuclease proofreading activity. The beta chain is required for initiation of replication as well as for processivity of DNA replication.</text>
</comment>
<evidence type="ECO:0000256" key="1">
    <source>
        <dbReference type="ARBA" id="ARBA00004496"/>
    </source>
</evidence>
<feature type="domain" description="DNA polymerase III beta sliding clamp N-terminal" evidence="11">
    <location>
        <begin position="1"/>
        <end position="119"/>
    </location>
</feature>
<sequence>MKISFDRDTLLKEISIAQEIIATKTALTILSNVLLSVKDGSLTIKATDIKVSFETKIPVNIIEEGSTTVFCDKFAGILSSLPSGEVEIEQKDQKLTIKSVVKKAKFQLKTIPENDFPAFTEPTNVNFFNIPTKEFKEMIHQTIFSVSDDETRYFMNGVYIENKEDTLYFVATDGRRLAHIKKNFGIPIPEFKGVIVPPKILNIINKRASDEGNIEVGIGEKNIFFNFNSYKFSSVLIDGQFPNYERVIPENQNLSFEVSRTEFIEALKRVSLLVELKTRRIFLNILPGSLIISSQENEIGSAREEIPCKYDGQEVMLALNYVYIEDPLKTITSDRIKVEFTEAMKAITLKPEPEEDFFHIIMPMQTE</sequence>
<dbReference type="GO" id="GO:0005737">
    <property type="term" value="C:cytoplasm"/>
    <property type="evidence" value="ECO:0007669"/>
    <property type="project" value="UniProtKB-SubCell"/>
</dbReference>
<comment type="similarity">
    <text evidence="2 10">Belongs to the beta sliding clamp family.</text>
</comment>
<dbReference type="InterPro" id="IPR022637">
    <property type="entry name" value="DNA_polIII_beta_cen"/>
</dbReference>